<dbReference type="PANTHER" id="PTHR31589:SF246">
    <property type="entry name" value="CARBOXYL-TERMINAL PEPTIDASE"/>
    <property type="match status" value="1"/>
</dbReference>
<protein>
    <recommendedName>
        <fullName evidence="2">Neprosin PEP catalytic domain-containing protein</fullName>
    </recommendedName>
</protein>
<dbReference type="PANTHER" id="PTHR31589">
    <property type="entry name" value="PROTEIN, PUTATIVE (DUF239)-RELATED-RELATED"/>
    <property type="match status" value="1"/>
</dbReference>
<evidence type="ECO:0000259" key="2">
    <source>
        <dbReference type="PROSITE" id="PS52045"/>
    </source>
</evidence>
<dbReference type="InterPro" id="IPR053168">
    <property type="entry name" value="Glutamic_endopeptidase"/>
</dbReference>
<dbReference type="InterPro" id="IPR004314">
    <property type="entry name" value="Neprosin"/>
</dbReference>
<dbReference type="EMBL" id="JAINDJ010000007">
    <property type="protein sequence ID" value="KAG9441279.1"/>
    <property type="molecule type" value="Genomic_DNA"/>
</dbReference>
<dbReference type="AlphaFoldDB" id="A0AAV7DZ41"/>
<evidence type="ECO:0000313" key="3">
    <source>
        <dbReference type="EMBL" id="KAG9441279.1"/>
    </source>
</evidence>
<dbReference type="Pfam" id="PF03080">
    <property type="entry name" value="Neprosin"/>
    <property type="match status" value="3"/>
</dbReference>
<keyword evidence="1" id="KW-0732">Signal</keyword>
<reference evidence="3 4" key="1">
    <citation type="submission" date="2021-07" db="EMBL/GenBank/DDBJ databases">
        <title>The Aristolochia fimbriata genome: insights into angiosperm evolution, floral development and chemical biosynthesis.</title>
        <authorList>
            <person name="Jiao Y."/>
        </authorList>
    </citation>
    <scope>NUCLEOTIDE SEQUENCE [LARGE SCALE GENOMIC DNA]</scope>
    <source>
        <strain evidence="3">IBCAS-2021</strain>
        <tissue evidence="3">Leaf</tissue>
    </source>
</reference>
<keyword evidence="4" id="KW-1185">Reference proteome</keyword>
<dbReference type="Pfam" id="PF14365">
    <property type="entry name" value="Neprosin_AP"/>
    <property type="match status" value="3"/>
</dbReference>
<dbReference type="Proteomes" id="UP000825729">
    <property type="component" value="Unassembled WGS sequence"/>
</dbReference>
<comment type="caution">
    <text evidence="3">The sequence shown here is derived from an EMBL/GenBank/DDBJ whole genome shotgun (WGS) entry which is preliminary data.</text>
</comment>
<gene>
    <name evidence="3" type="ORF">H6P81_017133</name>
</gene>
<dbReference type="InterPro" id="IPR025521">
    <property type="entry name" value="Neprosin_propep"/>
</dbReference>
<feature type="domain" description="Neprosin PEP catalytic" evidence="2">
    <location>
        <begin position="150"/>
        <end position="396"/>
    </location>
</feature>
<accession>A0AAV7DZ41</accession>
<feature type="chain" id="PRO_5043809599" description="Neprosin PEP catalytic domain-containing protein" evidence="1">
    <location>
        <begin position="22"/>
        <end position="1109"/>
    </location>
</feature>
<dbReference type="PROSITE" id="PS52045">
    <property type="entry name" value="NEPROSIN_PEP_CD"/>
    <property type="match status" value="3"/>
</dbReference>
<feature type="domain" description="Neprosin PEP catalytic" evidence="2">
    <location>
        <begin position="982"/>
        <end position="1109"/>
    </location>
</feature>
<proteinExistence type="predicted"/>
<feature type="signal peptide" evidence="1">
    <location>
        <begin position="1"/>
        <end position="21"/>
    </location>
</feature>
<name>A0AAV7DZ41_ARIFI</name>
<organism evidence="3 4">
    <name type="scientific">Aristolochia fimbriata</name>
    <name type="common">White veined hardy Dutchman's pipe vine</name>
    <dbReference type="NCBI Taxonomy" id="158543"/>
    <lineage>
        <taxon>Eukaryota</taxon>
        <taxon>Viridiplantae</taxon>
        <taxon>Streptophyta</taxon>
        <taxon>Embryophyta</taxon>
        <taxon>Tracheophyta</taxon>
        <taxon>Spermatophyta</taxon>
        <taxon>Magnoliopsida</taxon>
        <taxon>Magnoliidae</taxon>
        <taxon>Piperales</taxon>
        <taxon>Aristolochiaceae</taxon>
        <taxon>Aristolochia</taxon>
    </lineage>
</organism>
<evidence type="ECO:0000313" key="4">
    <source>
        <dbReference type="Proteomes" id="UP000825729"/>
    </source>
</evidence>
<evidence type="ECO:0000256" key="1">
    <source>
        <dbReference type="SAM" id="SignalP"/>
    </source>
</evidence>
<dbReference type="Gene3D" id="3.90.1320.10">
    <property type="entry name" value="Outer-capsid protein sigma 3, large lobe"/>
    <property type="match status" value="2"/>
</dbReference>
<feature type="domain" description="Neprosin PEP catalytic" evidence="2">
    <location>
        <begin position="602"/>
        <end position="840"/>
    </location>
</feature>
<sequence length="1109" mass="124711">MAFRDMKLLVGLVCFFVLSSGGVLQGRKLSVEEDLELERQLKVLNKPAVKTIKTEEGDLYDCVDIYKQPAFDHPLLKNHKIQLKPSLVLESSVHKTPTIGKEIQVGLKEGVCPSGTVPIRRTHKQDLIRGKFFGNFRKRFETPTSDDDYEGDEHRQVGFAAALIASEKQLYGTSFWLNLWGLGLGVNQSSSATTWVQNGNEVMSAGWMVNPTQFGDNRTRMFQAWTKDNFKTGCINMLCPGFVQINERIPLGISLSPLSTYGGVQHELLLRLSKDLSLGNWWLFYGGNKAIGYWPKELFTNLGEFATNISWGGEVVGPYNENKPPMGSGDYAELGFSKACYFRDIQLMDKFSAFYDPEQTELINGTDIGWYQSVDVGLLKDPWRHTYYFGGPGMIYYKAQIKATLQEYCYSISINLLCTENIGDITRLVGHPNMHLESSEKASNNYVPCTVTYACSIRRQLLHKFEHMTLHLIRQKSALTTMDSPRVLQIAAVMESGVVLILAFLALIISGNGVGQGKVEFMEEDEELERQLKILNKPGIKTITTEHGDIYDCVDIYKQPAFDHPLLKNHKLQMRPSFMPFKEKKQEDVSMVQPAIAGLPEGGCPQGYVPIRRTQKDDLVKAKKLLNNSLLINNSKHRPIGYISQIQWRGKDKVYGTSFFLNLWALKVDKEQYTKIGCFNTLCPGFVQLDGEVAVGNVIEPVSEYRGEQYEVKLDIFMDLSSDGTWWLVYEGNNPVGYWPSELFTNLSSYADLVSWGGCSDSPRGRAKPPMGSGHCASKGFTKSCYMKNIQLMNMYRAFYDPKNKDLSTYSTPCYGAQGVFDEDEDSGFTVYFGGPADALGAVMEFRAVLTLVFLSLTIICDGVEEIRDMSEEEDVELERQLQILNKPAIQTIQTEYGDIFDCVDVHKQPAFDHPSLKNHKLKMRPSFLPETPAHEAPSMATAAMIGLPDGGCPQGSVPIRRTKKQELKNAKTFFNHSKESMLGATGYEPNIALVKWIADDKVFGTRFFLNIWGPNVDNQQYSAAITWLVHDCDLINAGWMVNPGLFGDYRTRLFIAWTADCYKNTGCFQLSCPGFVQIDTQVPIGVDLGPNSVYKGTQYELQFDVFKV</sequence>